<evidence type="ECO:0008006" key="4">
    <source>
        <dbReference type="Google" id="ProtNLM"/>
    </source>
</evidence>
<feature type="chain" id="PRO_5046546960" description="Curli production assembly/transport component CsgG" evidence="1">
    <location>
        <begin position="37"/>
        <end position="271"/>
    </location>
</feature>
<comment type="caution">
    <text evidence="2">The sequence shown here is derived from an EMBL/GenBank/DDBJ whole genome shotgun (WGS) entry which is preliminary data.</text>
</comment>
<keyword evidence="3" id="KW-1185">Reference proteome</keyword>
<dbReference type="Proteomes" id="UP001209701">
    <property type="component" value="Unassembled WGS sequence"/>
</dbReference>
<protein>
    <recommendedName>
        <fullName evidence="4">Curli production assembly/transport component CsgG</fullName>
    </recommendedName>
</protein>
<evidence type="ECO:0000256" key="1">
    <source>
        <dbReference type="SAM" id="SignalP"/>
    </source>
</evidence>
<evidence type="ECO:0000313" key="3">
    <source>
        <dbReference type="Proteomes" id="UP001209701"/>
    </source>
</evidence>
<name>A0ABT2YJM2_9BURK</name>
<dbReference type="RefSeq" id="WP_263572859.1">
    <property type="nucleotide sequence ID" value="NZ_JAJIRN010000009.1"/>
</dbReference>
<proteinExistence type="predicted"/>
<accession>A0ABT2YJM2</accession>
<sequence length="271" mass="28995">MKESKFFGVQLNVKSSARRALLGGVACAMLTSVAWAQGSGESAAKRSYVAISLLGDDVKVILREKQTGTRLDANVKESFTLAGGVFDAAALAAMDQSVRRADPGAKVFALKLSSAKVLGDPAALIDGDRLVVPAALAPTLAQLNASHLLLLTPHRAESKIRTREQASIGLGFFEGLGYYLDRESEMRSDSGDNQRKGFLAPFVYFKVTLVNLATLKVEGRKFITEGYATIGKKGSEAVDAWDILTALEKMELLRDMLKQEASGAVDALIKG</sequence>
<keyword evidence="1" id="KW-0732">Signal</keyword>
<reference evidence="2 3" key="1">
    <citation type="submission" date="2021-11" db="EMBL/GenBank/DDBJ databases">
        <authorList>
            <person name="Liang Q."/>
            <person name="Mou H."/>
            <person name="Liu Z."/>
        </authorList>
    </citation>
    <scope>NUCLEOTIDE SEQUENCE [LARGE SCALE GENOMIC DNA]</scope>
    <source>
        <strain evidence="2 3">CHU3</strain>
    </source>
</reference>
<feature type="signal peptide" evidence="1">
    <location>
        <begin position="1"/>
        <end position="36"/>
    </location>
</feature>
<gene>
    <name evidence="2" type="ORF">LNV07_19485</name>
</gene>
<organism evidence="2 3">
    <name type="scientific">Roseateles oligotrophus</name>
    <dbReference type="NCBI Taxonomy" id="1769250"/>
    <lineage>
        <taxon>Bacteria</taxon>
        <taxon>Pseudomonadati</taxon>
        <taxon>Pseudomonadota</taxon>
        <taxon>Betaproteobacteria</taxon>
        <taxon>Burkholderiales</taxon>
        <taxon>Sphaerotilaceae</taxon>
        <taxon>Roseateles</taxon>
    </lineage>
</organism>
<dbReference type="EMBL" id="JAJIRN010000009">
    <property type="protein sequence ID" value="MCV2370267.1"/>
    <property type="molecule type" value="Genomic_DNA"/>
</dbReference>
<evidence type="ECO:0000313" key="2">
    <source>
        <dbReference type="EMBL" id="MCV2370267.1"/>
    </source>
</evidence>